<reference evidence="2" key="1">
    <citation type="journal article" date="2015" name="Genome Biol. Evol.">
        <title>Identification and Characterization of a Novel Family of Cysteine-Rich Peptides (MgCRP-I) from Mytilus galloprovincialis.</title>
        <authorList>
            <person name="Gerdol M."/>
            <person name="Puillandre N."/>
            <person name="De Moro G."/>
            <person name="Guarnaccia C."/>
            <person name="Lucafo M."/>
            <person name="Benincasa M."/>
            <person name="Zlatev V."/>
            <person name="Manfrin C."/>
            <person name="Torboli V."/>
            <person name="Giulianini P.G."/>
            <person name="Sava G."/>
            <person name="Venier P."/>
            <person name="Pallavicini A."/>
        </authorList>
    </citation>
    <scope>NUCLEOTIDE SEQUENCE</scope>
</reference>
<evidence type="ECO:0000256" key="1">
    <source>
        <dbReference type="SAM" id="SignalP"/>
    </source>
</evidence>
<evidence type="ECO:0000313" key="2">
    <source>
        <dbReference type="EMBL" id="AHF20942.1"/>
    </source>
</evidence>
<name>A0A0A7ACP2_MYTGA</name>
<accession>A0A0A7ACP2</accession>
<feature type="signal peptide" evidence="1">
    <location>
        <begin position="1"/>
        <end position="32"/>
    </location>
</feature>
<keyword evidence="1" id="KW-0732">Signal</keyword>
<dbReference type="EMBL" id="KJ002668">
    <property type="protein sequence ID" value="AHF20942.1"/>
    <property type="molecule type" value="mRNA"/>
</dbReference>
<proteinExistence type="evidence at transcript level"/>
<feature type="chain" id="PRO_5002035162" evidence="1">
    <location>
        <begin position="33"/>
        <end position="80"/>
    </location>
</feature>
<sequence length="80" mass="9550">MFICCREQNRRMKVYLCLIICLLLVCVGVNLAKEEMSENDGLIHELVKRSACQRRLCHGNRDCCRFDLCFMGRCMRFRQR</sequence>
<organism evidence="2">
    <name type="scientific">Mytilus galloprovincialis</name>
    <name type="common">Mediterranean mussel</name>
    <dbReference type="NCBI Taxonomy" id="29158"/>
    <lineage>
        <taxon>Eukaryota</taxon>
        <taxon>Metazoa</taxon>
        <taxon>Spiralia</taxon>
        <taxon>Lophotrochozoa</taxon>
        <taxon>Mollusca</taxon>
        <taxon>Bivalvia</taxon>
        <taxon>Autobranchia</taxon>
        <taxon>Pteriomorphia</taxon>
        <taxon>Mytilida</taxon>
        <taxon>Mytiloidea</taxon>
        <taxon>Mytilidae</taxon>
        <taxon>Mytilinae</taxon>
        <taxon>Mytilus</taxon>
    </lineage>
</organism>
<dbReference type="AlphaFoldDB" id="A0A0A7ACP2"/>
<protein>
    <submittedName>
        <fullName evidence="2">CRP-I 22</fullName>
    </submittedName>
</protein>